<dbReference type="Proteomes" id="UP000306585">
    <property type="component" value="Unassembled WGS sequence"/>
</dbReference>
<dbReference type="PROSITE" id="PS50110">
    <property type="entry name" value="RESPONSE_REGULATORY"/>
    <property type="match status" value="1"/>
</dbReference>
<dbReference type="PROSITE" id="PS50112">
    <property type="entry name" value="PAS"/>
    <property type="match status" value="1"/>
</dbReference>
<dbReference type="PANTHER" id="PTHR43065">
    <property type="entry name" value="SENSOR HISTIDINE KINASE"/>
    <property type="match status" value="1"/>
</dbReference>
<evidence type="ECO:0000259" key="12">
    <source>
        <dbReference type="PROSITE" id="PS50924"/>
    </source>
</evidence>
<feature type="transmembrane region" description="Helical" evidence="7">
    <location>
        <begin position="76"/>
        <end position="98"/>
    </location>
</feature>
<feature type="domain" description="MHYT" evidence="12">
    <location>
        <begin position="7"/>
        <end position="203"/>
    </location>
</feature>
<dbReference type="Pfam" id="PF00072">
    <property type="entry name" value="Response_reg"/>
    <property type="match status" value="1"/>
</dbReference>
<comment type="catalytic activity">
    <reaction evidence="1">
        <text>ATP + protein L-histidine = ADP + protein N-phospho-L-histidine.</text>
        <dbReference type="EC" id="2.7.13.3"/>
    </reaction>
</comment>
<gene>
    <name evidence="13" type="ORF">FEF65_01140</name>
</gene>
<feature type="transmembrane region" description="Helical" evidence="7">
    <location>
        <begin position="216"/>
        <end position="242"/>
    </location>
</feature>
<sequence>MELTAHFDIPLVALSIVTAMICSLVALETVPRINTATDRSSTQLWIIAFGLGLGTGIWSMHFIAMQAWHLPIPVHYDITLTVSSLLLAAAVSAIAITPLQGGEKLTWSRLLLMSVIMGTGIAGMHYSGMAAMRMNADMQYQPSIIIASIIIAIAVSAAALAIANRLRQTRIFGQAGIKITAAMLMGLAIASMHYTAMIGVRVTALPPGQATTIDAIAPGIMAGFIVIFALLIQAGIIVAALLDESNGRARASEARMKQRADINQALSAILATAIERLPLPETLDKTLDIMLSIDWLSFQQQGSIFLADHDERKLRMIAQRNLGKDLQSRCSVLNYGQCLCGKAAEEATIIFRDHIDADHHHTFDHMDNHGHYCTPILSDGIVLGVINLYVKAGHTPLPEEKEFLNAAADAISSIIRTRRIEQHSNLISAAIDQAGEVVMVTDQFGRIEYVNHAFSEITGYTAAEAIGQTPSILKSGNQDNGFYKQMWDTILAGEVWQGEVVERRKDGSYYPAMLTISPTRIGSDSITHFVGIHEDLSEHKKLESQFRQAQKMEALGTLVGGIAHEFNNMLAGMMGNVFLAKRHAREHPEMMQKLDRIETVGFQAADMIKQMLVFARSEEVEMDNLPLAPFLVETIKLHQLAIPENISLEQQLSREDFHVRGNPTQLQQVILNLFGNAVDAVQGKTSPNITIRLERISAGHAPQALTGRAGDYAHLSVEDNGHGIAPNHLEHIFDPFFTTKEPGKGTGLGLAMCSAIIKSHRGLIEVSSTEGQGTVFHVYLPLVEHINATDSTMKIDKQMQSNGEKILIVDDEPNLSIATAESLESIGFRVMTASNGKQALDICRVMRPDIVLLDVVMPVMNGPEAARAIRANYPDTRLIFSTGYDRGQLEGQTEGLESIPVLSKPFSIPLLYRTIREQLAGQQ</sequence>
<dbReference type="InterPro" id="IPR005330">
    <property type="entry name" value="MHYT_dom"/>
</dbReference>
<keyword evidence="5" id="KW-0418">Kinase</keyword>
<dbReference type="PRINTS" id="PR00344">
    <property type="entry name" value="BCTRLSENSOR"/>
</dbReference>
<dbReference type="EMBL" id="VBRY01000001">
    <property type="protein sequence ID" value="TLS69124.1"/>
    <property type="molecule type" value="Genomic_DNA"/>
</dbReference>
<keyword evidence="14" id="KW-1185">Reference proteome</keyword>
<keyword evidence="7" id="KW-1133">Transmembrane helix</keyword>
<dbReference type="CDD" id="cd00082">
    <property type="entry name" value="HisKA"/>
    <property type="match status" value="1"/>
</dbReference>
<keyword evidence="7" id="KW-0812">Transmembrane</keyword>
<dbReference type="PANTHER" id="PTHR43065:SF42">
    <property type="entry name" value="TWO-COMPONENT SENSOR PPRA"/>
    <property type="match status" value="1"/>
</dbReference>
<protein>
    <recommendedName>
        <fullName evidence="2">histidine kinase</fullName>
        <ecNumber evidence="2">2.7.13.3</ecNumber>
    </recommendedName>
</protein>
<feature type="domain" description="Response regulatory" evidence="9">
    <location>
        <begin position="805"/>
        <end position="919"/>
    </location>
</feature>
<feature type="transmembrane region" description="Helical" evidence="7">
    <location>
        <begin position="12"/>
        <end position="30"/>
    </location>
</feature>
<comment type="caution">
    <text evidence="13">The sequence shown here is derived from an EMBL/GenBank/DDBJ whole genome shotgun (WGS) entry which is preliminary data.</text>
</comment>
<dbReference type="SMART" id="SM00388">
    <property type="entry name" value="HisKA"/>
    <property type="match status" value="1"/>
</dbReference>
<evidence type="ECO:0000256" key="2">
    <source>
        <dbReference type="ARBA" id="ARBA00012438"/>
    </source>
</evidence>
<dbReference type="AlphaFoldDB" id="A0A5R9H390"/>
<dbReference type="CDD" id="cd00130">
    <property type="entry name" value="PAS"/>
    <property type="match status" value="1"/>
</dbReference>
<keyword evidence="7" id="KW-0472">Membrane</keyword>
<dbReference type="SUPFAM" id="SSF55785">
    <property type="entry name" value="PYP-like sensor domain (PAS domain)"/>
    <property type="match status" value="1"/>
</dbReference>
<dbReference type="SUPFAM" id="SSF52172">
    <property type="entry name" value="CheY-like"/>
    <property type="match status" value="1"/>
</dbReference>
<dbReference type="InterPro" id="IPR001789">
    <property type="entry name" value="Sig_transdc_resp-reg_receiver"/>
</dbReference>
<dbReference type="Gene3D" id="3.30.450.40">
    <property type="match status" value="1"/>
</dbReference>
<evidence type="ECO:0000256" key="3">
    <source>
        <dbReference type="ARBA" id="ARBA00022553"/>
    </source>
</evidence>
<dbReference type="InterPro" id="IPR000014">
    <property type="entry name" value="PAS"/>
</dbReference>
<feature type="domain" description="PAS" evidence="10">
    <location>
        <begin position="423"/>
        <end position="469"/>
    </location>
</feature>
<dbReference type="InterPro" id="IPR036097">
    <property type="entry name" value="HisK_dim/P_sf"/>
</dbReference>
<dbReference type="InterPro" id="IPR003594">
    <property type="entry name" value="HATPase_dom"/>
</dbReference>
<dbReference type="SUPFAM" id="SSF55874">
    <property type="entry name" value="ATPase domain of HSP90 chaperone/DNA topoisomerase II/histidine kinase"/>
    <property type="match status" value="1"/>
</dbReference>
<dbReference type="Pfam" id="PF13426">
    <property type="entry name" value="PAS_9"/>
    <property type="match status" value="1"/>
</dbReference>
<dbReference type="InterPro" id="IPR004358">
    <property type="entry name" value="Sig_transdc_His_kin-like_C"/>
</dbReference>
<proteinExistence type="predicted"/>
<evidence type="ECO:0000256" key="7">
    <source>
        <dbReference type="PROSITE-ProRule" id="PRU00244"/>
    </source>
</evidence>
<evidence type="ECO:0000259" key="11">
    <source>
        <dbReference type="PROSITE" id="PS50113"/>
    </source>
</evidence>
<feature type="transmembrane region" description="Helical" evidence="7">
    <location>
        <begin position="175"/>
        <end position="196"/>
    </location>
</feature>
<evidence type="ECO:0000259" key="10">
    <source>
        <dbReference type="PROSITE" id="PS50112"/>
    </source>
</evidence>
<name>A0A5R9H390_9PROT</name>
<dbReference type="SMART" id="SM00387">
    <property type="entry name" value="HATPase_c"/>
    <property type="match status" value="1"/>
</dbReference>
<dbReference type="InterPro" id="IPR011006">
    <property type="entry name" value="CheY-like_superfamily"/>
</dbReference>
<dbReference type="InterPro" id="IPR003018">
    <property type="entry name" value="GAF"/>
</dbReference>
<evidence type="ECO:0000313" key="14">
    <source>
        <dbReference type="Proteomes" id="UP000306585"/>
    </source>
</evidence>
<dbReference type="RefSeq" id="WP_138237939.1">
    <property type="nucleotide sequence ID" value="NZ_VBRY01000001.1"/>
</dbReference>
<dbReference type="Pfam" id="PF13185">
    <property type="entry name" value="GAF_2"/>
    <property type="match status" value="1"/>
</dbReference>
<dbReference type="InterPro" id="IPR035965">
    <property type="entry name" value="PAS-like_dom_sf"/>
</dbReference>
<organism evidence="13 14">
    <name type="scientific">Mariprofundus erugo</name>
    <dbReference type="NCBI Taxonomy" id="2528639"/>
    <lineage>
        <taxon>Bacteria</taxon>
        <taxon>Pseudomonadati</taxon>
        <taxon>Pseudomonadota</taxon>
        <taxon>Candidatius Mariprofundia</taxon>
        <taxon>Mariprofundales</taxon>
        <taxon>Mariprofundaceae</taxon>
        <taxon>Mariprofundus</taxon>
    </lineage>
</organism>
<dbReference type="SMART" id="SM00086">
    <property type="entry name" value="PAC"/>
    <property type="match status" value="1"/>
</dbReference>
<feature type="modified residue" description="4-aspartylphosphate" evidence="6">
    <location>
        <position position="854"/>
    </location>
</feature>
<dbReference type="CDD" id="cd00156">
    <property type="entry name" value="REC"/>
    <property type="match status" value="1"/>
</dbReference>
<dbReference type="Gene3D" id="3.40.50.2300">
    <property type="match status" value="1"/>
</dbReference>
<dbReference type="SUPFAM" id="SSF47384">
    <property type="entry name" value="Homodimeric domain of signal transducing histidine kinase"/>
    <property type="match status" value="1"/>
</dbReference>
<dbReference type="InterPro" id="IPR029016">
    <property type="entry name" value="GAF-like_dom_sf"/>
</dbReference>
<evidence type="ECO:0000259" key="8">
    <source>
        <dbReference type="PROSITE" id="PS50109"/>
    </source>
</evidence>
<evidence type="ECO:0000256" key="6">
    <source>
        <dbReference type="PROSITE-ProRule" id="PRU00169"/>
    </source>
</evidence>
<dbReference type="NCBIfam" id="TIGR00229">
    <property type="entry name" value="sensory_box"/>
    <property type="match status" value="1"/>
</dbReference>
<feature type="transmembrane region" description="Helical" evidence="7">
    <location>
        <begin position="42"/>
        <end position="64"/>
    </location>
</feature>
<dbReference type="Gene3D" id="3.30.450.20">
    <property type="entry name" value="PAS domain"/>
    <property type="match status" value="1"/>
</dbReference>
<feature type="domain" description="Histidine kinase" evidence="8">
    <location>
        <begin position="561"/>
        <end position="784"/>
    </location>
</feature>
<dbReference type="InterPro" id="IPR001610">
    <property type="entry name" value="PAC"/>
</dbReference>
<evidence type="ECO:0000259" key="9">
    <source>
        <dbReference type="PROSITE" id="PS50110"/>
    </source>
</evidence>
<evidence type="ECO:0000256" key="5">
    <source>
        <dbReference type="ARBA" id="ARBA00022777"/>
    </source>
</evidence>
<evidence type="ECO:0000256" key="1">
    <source>
        <dbReference type="ARBA" id="ARBA00000085"/>
    </source>
</evidence>
<reference evidence="13 14" key="1">
    <citation type="journal article" date="2019" name="Appl. Environ. Microbiol.">
        <title>Environmental Evidence and Genomic Insight of Iron-oxidizing Bacteria Preference Towards More Corrosion Resistant Stainless Steel at Higher Salinities.</title>
        <authorList>
            <person name="Garrison C.E."/>
            <person name="Price K.A."/>
            <person name="Field E.K."/>
        </authorList>
    </citation>
    <scope>NUCLEOTIDE SEQUENCE [LARGE SCALE GENOMIC DNA]</scope>
    <source>
        <strain evidence="13 14">P3</strain>
    </source>
</reference>
<dbReference type="SMART" id="SM00091">
    <property type="entry name" value="PAS"/>
    <property type="match status" value="1"/>
</dbReference>
<dbReference type="GO" id="GO:0000155">
    <property type="term" value="F:phosphorelay sensor kinase activity"/>
    <property type="evidence" value="ECO:0007669"/>
    <property type="project" value="InterPro"/>
</dbReference>
<evidence type="ECO:0000256" key="4">
    <source>
        <dbReference type="ARBA" id="ARBA00022679"/>
    </source>
</evidence>
<dbReference type="PROSITE" id="PS50109">
    <property type="entry name" value="HIS_KIN"/>
    <property type="match status" value="1"/>
</dbReference>
<feature type="domain" description="PAC" evidence="11">
    <location>
        <begin position="496"/>
        <end position="548"/>
    </location>
</feature>
<dbReference type="Pfam" id="PF02518">
    <property type="entry name" value="HATPase_c"/>
    <property type="match status" value="1"/>
</dbReference>
<keyword evidence="4" id="KW-0808">Transferase</keyword>
<feature type="transmembrane region" description="Helical" evidence="7">
    <location>
        <begin position="110"/>
        <end position="132"/>
    </location>
</feature>
<dbReference type="Gene3D" id="3.30.565.10">
    <property type="entry name" value="Histidine kinase-like ATPase, C-terminal domain"/>
    <property type="match status" value="1"/>
</dbReference>
<dbReference type="InterPro" id="IPR003661">
    <property type="entry name" value="HisK_dim/P_dom"/>
</dbReference>
<dbReference type="PROSITE" id="PS50924">
    <property type="entry name" value="MHYT"/>
    <property type="match status" value="1"/>
</dbReference>
<dbReference type="InterPro" id="IPR005467">
    <property type="entry name" value="His_kinase_dom"/>
</dbReference>
<keyword evidence="3 6" id="KW-0597">Phosphoprotein</keyword>
<dbReference type="Gene3D" id="1.10.287.130">
    <property type="match status" value="1"/>
</dbReference>
<dbReference type="EC" id="2.7.13.3" evidence="2"/>
<dbReference type="GO" id="GO:0016020">
    <property type="term" value="C:membrane"/>
    <property type="evidence" value="ECO:0007669"/>
    <property type="project" value="UniProtKB-UniRule"/>
</dbReference>
<dbReference type="PROSITE" id="PS50113">
    <property type="entry name" value="PAC"/>
    <property type="match status" value="1"/>
</dbReference>
<dbReference type="SMART" id="SM00065">
    <property type="entry name" value="GAF"/>
    <property type="match status" value="1"/>
</dbReference>
<accession>A0A5R9H390</accession>
<dbReference type="SMART" id="SM00448">
    <property type="entry name" value="REC"/>
    <property type="match status" value="1"/>
</dbReference>
<dbReference type="InterPro" id="IPR000700">
    <property type="entry name" value="PAS-assoc_C"/>
</dbReference>
<feature type="transmembrane region" description="Helical" evidence="7">
    <location>
        <begin position="144"/>
        <end position="163"/>
    </location>
</feature>
<dbReference type="SUPFAM" id="SSF55781">
    <property type="entry name" value="GAF domain-like"/>
    <property type="match status" value="1"/>
</dbReference>
<evidence type="ECO:0000313" key="13">
    <source>
        <dbReference type="EMBL" id="TLS69124.1"/>
    </source>
</evidence>
<dbReference type="InterPro" id="IPR036890">
    <property type="entry name" value="HATPase_C_sf"/>
</dbReference>
<dbReference type="Pfam" id="PF03707">
    <property type="entry name" value="MHYT"/>
    <property type="match status" value="2"/>
</dbReference>